<name>A0A1I0WD63_9FLAO</name>
<sequence>MPSIYNTFDNQNLIERIEKLTADAQPNWGKMSVDQMLSHCQAPIDVAFGDLKLKSNFLFLLLGKMIKGKMLKAKYFGKNSPTAKDFIRTGHYDFEQTKADLIKKVKTFAAEGTNSIKVHKHPFFGNMTTEEWDNLQWKHLNHHLYQFGV</sequence>
<keyword evidence="2" id="KW-1185">Reference proteome</keyword>
<dbReference type="InterPro" id="IPR011463">
    <property type="entry name" value="DUF1569"/>
</dbReference>
<dbReference type="Proteomes" id="UP000199604">
    <property type="component" value="Unassembled WGS sequence"/>
</dbReference>
<dbReference type="AlphaFoldDB" id="A0A1I0WD63"/>
<organism evidence="1 2">
    <name type="scientific">Flavobacterium swingsii</name>
    <dbReference type="NCBI Taxonomy" id="498292"/>
    <lineage>
        <taxon>Bacteria</taxon>
        <taxon>Pseudomonadati</taxon>
        <taxon>Bacteroidota</taxon>
        <taxon>Flavobacteriia</taxon>
        <taxon>Flavobacteriales</taxon>
        <taxon>Flavobacteriaceae</taxon>
        <taxon>Flavobacterium</taxon>
    </lineage>
</organism>
<evidence type="ECO:0000313" key="1">
    <source>
        <dbReference type="EMBL" id="SFA85923.1"/>
    </source>
</evidence>
<gene>
    <name evidence="1" type="ORF">SAMN05660845_0665</name>
</gene>
<dbReference type="STRING" id="498292.SAMN05660845_0665"/>
<dbReference type="Pfam" id="PF07606">
    <property type="entry name" value="DUF1569"/>
    <property type="match status" value="1"/>
</dbReference>
<evidence type="ECO:0000313" key="2">
    <source>
        <dbReference type="Proteomes" id="UP000199604"/>
    </source>
</evidence>
<accession>A0A1I0WD63</accession>
<reference evidence="2" key="1">
    <citation type="submission" date="2016-10" db="EMBL/GenBank/DDBJ databases">
        <authorList>
            <person name="Varghese N."/>
            <person name="Submissions S."/>
        </authorList>
    </citation>
    <scope>NUCLEOTIDE SEQUENCE [LARGE SCALE GENOMIC DNA]</scope>
    <source>
        <strain evidence="2">DSM 21789</strain>
    </source>
</reference>
<dbReference type="InterPro" id="IPR034660">
    <property type="entry name" value="DinB/YfiT-like"/>
</dbReference>
<evidence type="ECO:0008006" key="3">
    <source>
        <dbReference type="Google" id="ProtNLM"/>
    </source>
</evidence>
<dbReference type="OrthoDB" id="2599194at2"/>
<dbReference type="RefSeq" id="WP_143076458.1">
    <property type="nucleotide sequence ID" value="NZ_FOJT01000002.1"/>
</dbReference>
<proteinExistence type="predicted"/>
<dbReference type="Gene3D" id="1.20.120.450">
    <property type="entry name" value="dinb family like domain"/>
    <property type="match status" value="1"/>
</dbReference>
<protein>
    <recommendedName>
        <fullName evidence="3">DUF1569 domain-containing protein</fullName>
    </recommendedName>
</protein>
<dbReference type="EMBL" id="FOJT01000002">
    <property type="protein sequence ID" value="SFA85923.1"/>
    <property type="molecule type" value="Genomic_DNA"/>
</dbReference>